<evidence type="ECO:0000313" key="1">
    <source>
        <dbReference type="EMBL" id="MEQ2226330.1"/>
    </source>
</evidence>
<reference evidence="1 2" key="1">
    <citation type="submission" date="2021-06" db="EMBL/GenBank/DDBJ databases">
        <authorList>
            <person name="Palmer J.M."/>
        </authorList>
    </citation>
    <scope>NUCLEOTIDE SEQUENCE [LARGE SCALE GENOMIC DNA]</scope>
    <source>
        <strain evidence="2">if_2019</strain>
        <tissue evidence="1">Muscle</tissue>
    </source>
</reference>
<comment type="caution">
    <text evidence="1">The sequence shown here is derived from an EMBL/GenBank/DDBJ whole genome shotgun (WGS) entry which is preliminary data.</text>
</comment>
<accession>A0ABV0T0D7</accession>
<keyword evidence="2" id="KW-1185">Reference proteome</keyword>
<sequence>MVKSGMILMLVIISGQGNKSNRMSNKQIRAVTCCVGTFFSPKKNRFAVIVAFFSPFISKMSRCAFFFLFTAHDFIWIKGEFSISSRRNAFIRKHIFSIVHSFFVNIKYEKINLSKFDGI</sequence>
<organism evidence="1 2">
    <name type="scientific">Ilyodon furcidens</name>
    <name type="common">goldbreast splitfin</name>
    <dbReference type="NCBI Taxonomy" id="33524"/>
    <lineage>
        <taxon>Eukaryota</taxon>
        <taxon>Metazoa</taxon>
        <taxon>Chordata</taxon>
        <taxon>Craniata</taxon>
        <taxon>Vertebrata</taxon>
        <taxon>Euteleostomi</taxon>
        <taxon>Actinopterygii</taxon>
        <taxon>Neopterygii</taxon>
        <taxon>Teleostei</taxon>
        <taxon>Neoteleostei</taxon>
        <taxon>Acanthomorphata</taxon>
        <taxon>Ovalentaria</taxon>
        <taxon>Atherinomorphae</taxon>
        <taxon>Cyprinodontiformes</taxon>
        <taxon>Goodeidae</taxon>
        <taxon>Ilyodon</taxon>
    </lineage>
</organism>
<name>A0ABV0T0D7_9TELE</name>
<protein>
    <submittedName>
        <fullName evidence="1">Uncharacterized protein</fullName>
    </submittedName>
</protein>
<dbReference type="EMBL" id="JAHRIQ010014917">
    <property type="protein sequence ID" value="MEQ2226330.1"/>
    <property type="molecule type" value="Genomic_DNA"/>
</dbReference>
<gene>
    <name evidence="1" type="ORF">ILYODFUR_026385</name>
</gene>
<proteinExistence type="predicted"/>
<dbReference type="Proteomes" id="UP001482620">
    <property type="component" value="Unassembled WGS sequence"/>
</dbReference>
<evidence type="ECO:0000313" key="2">
    <source>
        <dbReference type="Proteomes" id="UP001482620"/>
    </source>
</evidence>